<feature type="region of interest" description="Disordered" evidence="2">
    <location>
        <begin position="405"/>
        <end position="429"/>
    </location>
</feature>
<evidence type="ECO:0000256" key="2">
    <source>
        <dbReference type="SAM" id="MobiDB-lite"/>
    </source>
</evidence>
<dbReference type="PANTHER" id="PTHR18964:SF149">
    <property type="entry name" value="BIFUNCTIONAL UDP-N-ACETYLGLUCOSAMINE 2-EPIMERASE_N-ACETYLMANNOSAMINE KINASE"/>
    <property type="match status" value="1"/>
</dbReference>
<dbReference type="InterPro" id="IPR000600">
    <property type="entry name" value="ROK"/>
</dbReference>
<evidence type="ECO:0000313" key="4">
    <source>
        <dbReference type="Proteomes" id="UP000502136"/>
    </source>
</evidence>
<organism evidence="3 4">
    <name type="scientific">Paenibacillus albicereus</name>
    <dbReference type="NCBI Taxonomy" id="2726185"/>
    <lineage>
        <taxon>Bacteria</taxon>
        <taxon>Bacillati</taxon>
        <taxon>Bacillota</taxon>
        <taxon>Bacilli</taxon>
        <taxon>Bacillales</taxon>
        <taxon>Paenibacillaceae</taxon>
        <taxon>Paenibacillus</taxon>
    </lineage>
</organism>
<dbReference type="EMBL" id="CP051428">
    <property type="protein sequence ID" value="QJC50799.1"/>
    <property type="molecule type" value="Genomic_DNA"/>
</dbReference>
<dbReference type="RefSeq" id="WP_168906454.1">
    <property type="nucleotide sequence ID" value="NZ_CP051428.1"/>
</dbReference>
<evidence type="ECO:0000256" key="1">
    <source>
        <dbReference type="ARBA" id="ARBA00006479"/>
    </source>
</evidence>
<comment type="similarity">
    <text evidence="1">Belongs to the ROK (NagC/XylR) family.</text>
</comment>
<dbReference type="KEGG" id="palr:HGI30_03940"/>
<dbReference type="Pfam" id="PF00480">
    <property type="entry name" value="ROK"/>
    <property type="match status" value="1"/>
</dbReference>
<feature type="region of interest" description="Disordered" evidence="2">
    <location>
        <begin position="1"/>
        <end position="24"/>
    </location>
</feature>
<dbReference type="Gene3D" id="3.30.420.40">
    <property type="match status" value="2"/>
</dbReference>
<dbReference type="AlphaFoldDB" id="A0A6H2GTW2"/>
<sequence length="429" mass="42967">MSREKEAVSLDKVAAAGQGPSDGLRKVVAAGQGLPDGLRQIGVAGQGPPDGLRGIGVGGQGPSDGLRRIGVAGQGPPDGLRDIAAAREGPADGGSADAVAAAAKPVIGIDIGGTGIKGVVLSPGGRLLAQASLPTEAARGREPVLRTAEALVLELLERCPDAAALGIASAGRIDAERGEVVYATDNLPGWTGLRLAEWAERSFRLPACADNDANAALLGEARLGAARGLADAVLLTLGTGVGGANLAGGRLVRGAGWSGGEWGHAVLVPGGRPCNCGRRGCAETYLSGSALMQDAAHRLGRPSLSPAELERLLFERDGAAQDAMREYAARLVLFLANLQAGLDPAAIVLGGGGAGSLPAWRPLLDEALAAEGAARLRVVPAQLGALAGCIGAALMAAARLDGGRDGQRGQEASIHEAGHELGTTKEESP</sequence>
<gene>
    <name evidence="3" type="ORF">HGI30_03940</name>
</gene>
<proteinExistence type="inferred from homology"/>
<keyword evidence="4" id="KW-1185">Reference proteome</keyword>
<reference evidence="3 4" key="1">
    <citation type="submission" date="2020-04" db="EMBL/GenBank/DDBJ databases">
        <title>Novel Paenibacillus strain UniB2 isolated from commercial digestive syrup.</title>
        <authorList>
            <person name="Thorat V."/>
            <person name="Kirdat K."/>
            <person name="Tiwarekar B."/>
            <person name="Yadav A."/>
        </authorList>
    </citation>
    <scope>NUCLEOTIDE SEQUENCE [LARGE SCALE GENOMIC DNA]</scope>
    <source>
        <strain evidence="3 4">UniB2</strain>
    </source>
</reference>
<dbReference type="Proteomes" id="UP000502136">
    <property type="component" value="Chromosome"/>
</dbReference>
<dbReference type="SUPFAM" id="SSF53067">
    <property type="entry name" value="Actin-like ATPase domain"/>
    <property type="match status" value="1"/>
</dbReference>
<dbReference type="PANTHER" id="PTHR18964">
    <property type="entry name" value="ROK (REPRESSOR, ORF, KINASE) FAMILY"/>
    <property type="match status" value="1"/>
</dbReference>
<evidence type="ECO:0000313" key="3">
    <source>
        <dbReference type="EMBL" id="QJC50799.1"/>
    </source>
</evidence>
<name>A0A6H2GTW2_9BACL</name>
<accession>A0A6H2GTW2</accession>
<protein>
    <submittedName>
        <fullName evidence="3">ROK family protein</fullName>
    </submittedName>
</protein>
<dbReference type="InterPro" id="IPR043129">
    <property type="entry name" value="ATPase_NBD"/>
</dbReference>